<protein>
    <recommendedName>
        <fullName evidence="4">SbsA Ig-like domain-containing protein</fullName>
    </recommendedName>
</protein>
<evidence type="ECO:0000313" key="3">
    <source>
        <dbReference type="Proteomes" id="UP000439903"/>
    </source>
</evidence>
<evidence type="ECO:0000256" key="1">
    <source>
        <dbReference type="SAM" id="Phobius"/>
    </source>
</evidence>
<keyword evidence="1" id="KW-0472">Membrane</keyword>
<reference evidence="2 3" key="1">
    <citation type="journal article" date="2019" name="Environ. Microbiol.">
        <title>At the nexus of three kingdoms: the genome of the mycorrhizal fungus Gigaspora margarita provides insights into plant, endobacterial and fungal interactions.</title>
        <authorList>
            <person name="Venice F."/>
            <person name="Ghignone S."/>
            <person name="Salvioli di Fossalunga A."/>
            <person name="Amselem J."/>
            <person name="Novero M."/>
            <person name="Xianan X."/>
            <person name="Sedzielewska Toro K."/>
            <person name="Morin E."/>
            <person name="Lipzen A."/>
            <person name="Grigoriev I.V."/>
            <person name="Henrissat B."/>
            <person name="Martin F.M."/>
            <person name="Bonfante P."/>
        </authorList>
    </citation>
    <scope>NUCLEOTIDE SEQUENCE [LARGE SCALE GENOMIC DNA]</scope>
    <source>
        <strain evidence="2 3">BEG34</strain>
    </source>
</reference>
<dbReference type="AlphaFoldDB" id="A0A8H4ERL0"/>
<dbReference type="OrthoDB" id="2438981at2759"/>
<comment type="caution">
    <text evidence="2">The sequence shown here is derived from an EMBL/GenBank/DDBJ whole genome shotgun (WGS) entry which is preliminary data.</text>
</comment>
<organism evidence="2 3">
    <name type="scientific">Gigaspora margarita</name>
    <dbReference type="NCBI Taxonomy" id="4874"/>
    <lineage>
        <taxon>Eukaryota</taxon>
        <taxon>Fungi</taxon>
        <taxon>Fungi incertae sedis</taxon>
        <taxon>Mucoromycota</taxon>
        <taxon>Glomeromycotina</taxon>
        <taxon>Glomeromycetes</taxon>
        <taxon>Diversisporales</taxon>
        <taxon>Gigasporaceae</taxon>
        <taxon>Gigaspora</taxon>
    </lineage>
</organism>
<keyword evidence="1" id="KW-0812">Transmembrane</keyword>
<evidence type="ECO:0000313" key="2">
    <source>
        <dbReference type="EMBL" id="KAF0541543.1"/>
    </source>
</evidence>
<keyword evidence="1" id="KW-1133">Transmembrane helix</keyword>
<sequence>MMIANVAPNINYKVESSTNNISIHFSVPVFLSNGNITIYKASDNTLRKSVSANSEYCTLSNDGKVAYIRIVNGTFSEPGEKYYVRVGSNFVKTRSFNNEALRGIESNVWLLESVDLADKRDLLRYWLYIYVSMTCFTLPSLYFLVGVGTAATISVALTINASKRFLNSSLTNKSAYFDNLLDELANKIPVKRDRLSSDQKFQNFGNGQIVISFRIGPSNKAENTAQQRGLVTVLAILAVTDYEYLAILKNVPRFNETEIDFKYLTIMKDDPESVKAKTDYEYLKILKDELTPDEIKQIKQINMFRQIFRLTIIYGALFDIFLRNIPQIVIQVRIHYYIHL</sequence>
<dbReference type="Proteomes" id="UP000439903">
    <property type="component" value="Unassembled WGS sequence"/>
</dbReference>
<accession>A0A8H4ERL0</accession>
<dbReference type="EMBL" id="WTPW01000151">
    <property type="protein sequence ID" value="KAF0541543.1"/>
    <property type="molecule type" value="Genomic_DNA"/>
</dbReference>
<gene>
    <name evidence="2" type="ORF">F8M41_005314</name>
</gene>
<name>A0A8H4ERL0_GIGMA</name>
<proteinExistence type="predicted"/>
<keyword evidence="3" id="KW-1185">Reference proteome</keyword>
<feature type="transmembrane region" description="Helical" evidence="1">
    <location>
        <begin position="125"/>
        <end position="145"/>
    </location>
</feature>
<evidence type="ECO:0008006" key="4">
    <source>
        <dbReference type="Google" id="ProtNLM"/>
    </source>
</evidence>